<evidence type="ECO:0000313" key="4">
    <source>
        <dbReference type="EMBL" id="MFC4066919.1"/>
    </source>
</evidence>
<feature type="transmembrane region" description="Helical" evidence="2">
    <location>
        <begin position="6"/>
        <end position="24"/>
    </location>
</feature>
<feature type="transmembrane region" description="Helical" evidence="2">
    <location>
        <begin position="116"/>
        <end position="138"/>
    </location>
</feature>
<comment type="similarity">
    <text evidence="1">Belongs to the EamA transporter family.</text>
</comment>
<accession>A0ABV8ISF9</accession>
<dbReference type="InterPro" id="IPR000620">
    <property type="entry name" value="EamA_dom"/>
</dbReference>
<feature type="transmembrane region" description="Helical" evidence="2">
    <location>
        <begin position="150"/>
        <end position="168"/>
    </location>
</feature>
<keyword evidence="5" id="KW-1185">Reference proteome</keyword>
<organism evidence="4 5">
    <name type="scientific">Actinoplanes subglobosus</name>
    <dbReference type="NCBI Taxonomy" id="1547892"/>
    <lineage>
        <taxon>Bacteria</taxon>
        <taxon>Bacillati</taxon>
        <taxon>Actinomycetota</taxon>
        <taxon>Actinomycetes</taxon>
        <taxon>Micromonosporales</taxon>
        <taxon>Micromonosporaceae</taxon>
        <taxon>Actinoplanes</taxon>
    </lineage>
</organism>
<feature type="transmembrane region" description="Helical" evidence="2">
    <location>
        <begin position="180"/>
        <end position="200"/>
    </location>
</feature>
<dbReference type="Pfam" id="PF00892">
    <property type="entry name" value="EamA"/>
    <property type="match status" value="1"/>
</dbReference>
<feature type="transmembrane region" description="Helical" evidence="2">
    <location>
        <begin position="63"/>
        <end position="82"/>
    </location>
</feature>
<dbReference type="InterPro" id="IPR037185">
    <property type="entry name" value="EmrE-like"/>
</dbReference>
<reference evidence="5" key="1">
    <citation type="journal article" date="2019" name="Int. J. Syst. Evol. Microbiol.">
        <title>The Global Catalogue of Microorganisms (GCM) 10K type strain sequencing project: providing services to taxonomists for standard genome sequencing and annotation.</title>
        <authorList>
            <consortium name="The Broad Institute Genomics Platform"/>
            <consortium name="The Broad Institute Genome Sequencing Center for Infectious Disease"/>
            <person name="Wu L."/>
            <person name="Ma J."/>
        </authorList>
    </citation>
    <scope>NUCLEOTIDE SEQUENCE [LARGE SCALE GENOMIC DNA]</scope>
    <source>
        <strain evidence="5">TBRC 5832</strain>
    </source>
</reference>
<feature type="transmembrane region" description="Helical" evidence="2">
    <location>
        <begin position="212"/>
        <end position="232"/>
    </location>
</feature>
<dbReference type="Proteomes" id="UP001595867">
    <property type="component" value="Unassembled WGS sequence"/>
</dbReference>
<proteinExistence type="inferred from homology"/>
<feature type="transmembrane region" description="Helical" evidence="2">
    <location>
        <begin position="238"/>
        <end position="260"/>
    </location>
</feature>
<sequence length="285" mass="28687">MSWTSALAGIAATAWGSADFLAGAGTRRLPVRVILIGAQLTGLVLAAAYLTVRGGPLPTDVRLLVISAVAGTLSVPGMGLIYRAMRDGSLAVVAPVAAGAALVPVGWGLLHGERLGAIGIFGAAAAMAGMTCASWPAGNRSMRPARWRRAGYASGAALCFGTFFVLLHEAAPDDPYIATAYVRIVGGIAGLLLLGWAVAGRRIRISRGIGPLWLLPVAVGVLETVADAAFAGAAAGHAVGAVAVLASLYPAVTVLLNAVLLRERLPAVHLCGVFAALVGVACLAG</sequence>
<protein>
    <submittedName>
        <fullName evidence="4">EamA family transporter</fullName>
    </submittedName>
</protein>
<feature type="transmembrane region" description="Helical" evidence="2">
    <location>
        <begin position="267"/>
        <end position="284"/>
    </location>
</feature>
<keyword evidence="2" id="KW-1133">Transmembrane helix</keyword>
<evidence type="ECO:0000259" key="3">
    <source>
        <dbReference type="Pfam" id="PF00892"/>
    </source>
</evidence>
<feature type="transmembrane region" description="Helical" evidence="2">
    <location>
        <begin position="31"/>
        <end position="51"/>
    </location>
</feature>
<comment type="caution">
    <text evidence="4">The sequence shown here is derived from an EMBL/GenBank/DDBJ whole genome shotgun (WGS) entry which is preliminary data.</text>
</comment>
<dbReference type="EMBL" id="JBHSBL010000017">
    <property type="protein sequence ID" value="MFC4066919.1"/>
    <property type="molecule type" value="Genomic_DNA"/>
</dbReference>
<evidence type="ECO:0000256" key="2">
    <source>
        <dbReference type="SAM" id="Phobius"/>
    </source>
</evidence>
<evidence type="ECO:0000313" key="5">
    <source>
        <dbReference type="Proteomes" id="UP001595867"/>
    </source>
</evidence>
<evidence type="ECO:0000256" key="1">
    <source>
        <dbReference type="ARBA" id="ARBA00007362"/>
    </source>
</evidence>
<feature type="domain" description="EamA" evidence="3">
    <location>
        <begin position="152"/>
        <end position="283"/>
    </location>
</feature>
<keyword evidence="2" id="KW-0472">Membrane</keyword>
<keyword evidence="2" id="KW-0812">Transmembrane</keyword>
<gene>
    <name evidence="4" type="ORF">ACFO0C_18440</name>
</gene>
<feature type="transmembrane region" description="Helical" evidence="2">
    <location>
        <begin position="89"/>
        <end position="110"/>
    </location>
</feature>
<dbReference type="RefSeq" id="WP_378067883.1">
    <property type="nucleotide sequence ID" value="NZ_JBHSBL010000017.1"/>
</dbReference>
<name>A0ABV8ISF9_9ACTN</name>
<dbReference type="SUPFAM" id="SSF103481">
    <property type="entry name" value="Multidrug resistance efflux transporter EmrE"/>
    <property type="match status" value="2"/>
</dbReference>